<evidence type="ECO:0000313" key="1">
    <source>
        <dbReference type="EMBL" id="KAJ2968970.1"/>
    </source>
</evidence>
<gene>
    <name evidence="1" type="ORF">NQ176_g8911</name>
</gene>
<name>A0ACC1MPT0_9HYPO</name>
<accession>A0ACC1MPT0</accession>
<sequence>MDSYVQPSRPKSSETRSLAAAKGAMASSRIQSEGASSLHKDGSTLEASAASSALNSAALAHRNSLMAKPAIEDVGAVPITNMTRNMFTSHPPVKSESDEQKIHQTAVEMARRMYQHQQQKLEQSKDQEKGESSTPFAGTYLNLQDAAYRQAQERLAKLHDEHQQGREAQEYYGNSSSPRRKLSMAHKLRRRSSSDPDPEDEVHSEKIRKQMSMFSNKLSQVDTEKRTKDREALLVAAQRNVKARLQSMDEKVYNETGKRNSRIVSEWEVKAQQAAQARSDTRTENRGKVDIGGGRFMDQEEINTIAAKRLQPILDEINEKAEIERARVVTLKAAEDARRQELERIRKEERAEKEEARRAKEEEKAEEKARRAEEKQEAKAKKDEEKIEAKIKKEEEKARKAREKAELRLHKEQERAKSFDQQRIAKEEKRRSKLTGTAATSPTAVGTTGLIHGSHTSHDIHHTAEAERDESDDLLDTDDEHETQNADAINRTSCHITESGDSIHRKSTEGSASSQKSKSGIKGWVKKRFSVSRSKSSVAEKDASESRRRFLGNSSKAKALSTSTPSLENRSSSIRDVALAGKSEMKEASGNEESINETVTESAEKPATAEDKAPVLEMRATVATAATFSAAGASKAAETAEEKVDSRGVSPVSTPFEDAEERSRTLELPKPLDGGCRRSSSLARDSRFKEDI</sequence>
<keyword evidence="2" id="KW-1185">Reference proteome</keyword>
<organism evidence="1 2">
    <name type="scientific">Zarea fungicola</name>
    <dbReference type="NCBI Taxonomy" id="93591"/>
    <lineage>
        <taxon>Eukaryota</taxon>
        <taxon>Fungi</taxon>
        <taxon>Dikarya</taxon>
        <taxon>Ascomycota</taxon>
        <taxon>Pezizomycotina</taxon>
        <taxon>Sordariomycetes</taxon>
        <taxon>Hypocreomycetidae</taxon>
        <taxon>Hypocreales</taxon>
        <taxon>Cordycipitaceae</taxon>
        <taxon>Zarea</taxon>
    </lineage>
</organism>
<proteinExistence type="predicted"/>
<reference evidence="1" key="1">
    <citation type="submission" date="2022-08" db="EMBL/GenBank/DDBJ databases">
        <title>Genome Sequence of Lecanicillium fungicola.</title>
        <authorList>
            <person name="Buettner E."/>
        </authorList>
    </citation>
    <scope>NUCLEOTIDE SEQUENCE</scope>
    <source>
        <strain evidence="1">Babe33</strain>
    </source>
</reference>
<evidence type="ECO:0000313" key="2">
    <source>
        <dbReference type="Proteomes" id="UP001143910"/>
    </source>
</evidence>
<protein>
    <submittedName>
        <fullName evidence="1">Uncharacterized protein</fullName>
    </submittedName>
</protein>
<comment type="caution">
    <text evidence="1">The sequence shown here is derived from an EMBL/GenBank/DDBJ whole genome shotgun (WGS) entry which is preliminary data.</text>
</comment>
<dbReference type="Proteomes" id="UP001143910">
    <property type="component" value="Unassembled WGS sequence"/>
</dbReference>
<dbReference type="EMBL" id="JANJQO010001856">
    <property type="protein sequence ID" value="KAJ2968970.1"/>
    <property type="molecule type" value="Genomic_DNA"/>
</dbReference>